<sequence>MNTCNTAPVIAIDRPKLEGSVAVGDKRRRRIGFSEFGSPTGPVVIWLHGTPGARRQIPCEAREYAEERGFRLIGLDRPGVGSSTAHRYASISEFTSDFQIVLSTLGVDRCSVIGMSGGGPYTLACARFLPDRVVSVGIVGGVAPVTGPDGIAGGAVDNIRSVEPLLTKAGGPIGKAVSAVLSVARPIAEPAIATYGRLSPDADRELLSRPEFKAMFLDDLLHGGSRRMEAPFADLALFVRDWGFRVGDVTVPVTWWHGDRDNIIPYAHGQHMVTLLPNAELVTVPGQSHLSTLGMSVEIIDQVLATWPDESLRHDRTPLSALA</sequence>
<dbReference type="PANTHER" id="PTHR43433:SF5">
    <property type="entry name" value="AB HYDROLASE-1 DOMAIN-CONTAINING PROTEIN"/>
    <property type="match status" value="1"/>
</dbReference>
<evidence type="ECO:0000313" key="2">
    <source>
        <dbReference type="EMBL" id="GAA4738339.1"/>
    </source>
</evidence>
<organism evidence="2 3">
    <name type="scientific">Gordonia alkaliphila</name>
    <dbReference type="NCBI Taxonomy" id="1053547"/>
    <lineage>
        <taxon>Bacteria</taxon>
        <taxon>Bacillati</taxon>
        <taxon>Actinomycetota</taxon>
        <taxon>Actinomycetes</taxon>
        <taxon>Mycobacteriales</taxon>
        <taxon>Gordoniaceae</taxon>
        <taxon>Gordonia</taxon>
    </lineage>
</organism>
<dbReference type="InterPro" id="IPR029058">
    <property type="entry name" value="AB_hydrolase_fold"/>
</dbReference>
<dbReference type="Gene3D" id="3.40.50.1820">
    <property type="entry name" value="alpha/beta hydrolase"/>
    <property type="match status" value="1"/>
</dbReference>
<evidence type="ECO:0000313" key="3">
    <source>
        <dbReference type="Proteomes" id="UP001500822"/>
    </source>
</evidence>
<proteinExistence type="predicted"/>
<keyword evidence="2" id="KW-0378">Hydrolase</keyword>
<name>A0ABP8YVY5_9ACTN</name>
<dbReference type="Proteomes" id="UP001500822">
    <property type="component" value="Unassembled WGS sequence"/>
</dbReference>
<keyword evidence="3" id="KW-1185">Reference proteome</keyword>
<dbReference type="Pfam" id="PF00561">
    <property type="entry name" value="Abhydrolase_1"/>
    <property type="match status" value="1"/>
</dbReference>
<evidence type="ECO:0000259" key="1">
    <source>
        <dbReference type="Pfam" id="PF00561"/>
    </source>
</evidence>
<feature type="domain" description="AB hydrolase-1" evidence="1">
    <location>
        <begin position="42"/>
        <end position="141"/>
    </location>
</feature>
<gene>
    <name evidence="2" type="ORF">GCM10023217_02210</name>
</gene>
<dbReference type="PANTHER" id="PTHR43433">
    <property type="entry name" value="HYDROLASE, ALPHA/BETA FOLD FAMILY PROTEIN"/>
    <property type="match status" value="1"/>
</dbReference>
<protein>
    <submittedName>
        <fullName evidence="2">Alpha/beta hydrolase</fullName>
    </submittedName>
</protein>
<comment type="caution">
    <text evidence="2">The sequence shown here is derived from an EMBL/GenBank/DDBJ whole genome shotgun (WGS) entry which is preliminary data.</text>
</comment>
<accession>A0ABP8YVY5</accession>
<dbReference type="EMBL" id="BAABIE010000001">
    <property type="protein sequence ID" value="GAA4738339.1"/>
    <property type="molecule type" value="Genomic_DNA"/>
</dbReference>
<reference evidence="3" key="1">
    <citation type="journal article" date="2019" name="Int. J. Syst. Evol. Microbiol.">
        <title>The Global Catalogue of Microorganisms (GCM) 10K type strain sequencing project: providing services to taxonomists for standard genome sequencing and annotation.</title>
        <authorList>
            <consortium name="The Broad Institute Genomics Platform"/>
            <consortium name="The Broad Institute Genome Sequencing Center for Infectious Disease"/>
            <person name="Wu L."/>
            <person name="Ma J."/>
        </authorList>
    </citation>
    <scope>NUCLEOTIDE SEQUENCE [LARGE SCALE GENOMIC DNA]</scope>
    <source>
        <strain evidence="3">JCM 18077</strain>
    </source>
</reference>
<dbReference type="InterPro" id="IPR000073">
    <property type="entry name" value="AB_hydrolase_1"/>
</dbReference>
<dbReference type="SUPFAM" id="SSF53474">
    <property type="entry name" value="alpha/beta-Hydrolases"/>
    <property type="match status" value="1"/>
</dbReference>
<dbReference type="GO" id="GO:0016787">
    <property type="term" value="F:hydrolase activity"/>
    <property type="evidence" value="ECO:0007669"/>
    <property type="project" value="UniProtKB-KW"/>
</dbReference>
<dbReference type="InterPro" id="IPR050471">
    <property type="entry name" value="AB_hydrolase"/>
</dbReference>